<reference evidence="7 8" key="1">
    <citation type="submission" date="2024-09" db="EMBL/GenBank/DDBJ databases">
        <authorList>
            <person name="Sun Q."/>
            <person name="Mori K."/>
        </authorList>
    </citation>
    <scope>NUCLEOTIDE SEQUENCE [LARGE SCALE GENOMIC DNA]</scope>
    <source>
        <strain evidence="7 8">CCM 7759</strain>
    </source>
</reference>
<accession>A0ABV6DUG5</accession>
<dbReference type="InterPro" id="IPR009057">
    <property type="entry name" value="Homeodomain-like_sf"/>
</dbReference>
<feature type="domain" description="HTH araC/xylS-type" evidence="5">
    <location>
        <begin position="677"/>
        <end position="775"/>
    </location>
</feature>
<dbReference type="RefSeq" id="WP_377474338.1">
    <property type="nucleotide sequence ID" value="NZ_JBHLWN010000116.1"/>
</dbReference>
<dbReference type="InterPro" id="IPR018062">
    <property type="entry name" value="HTH_AraC-typ_CS"/>
</dbReference>
<evidence type="ECO:0000259" key="6">
    <source>
        <dbReference type="PROSITE" id="PS50887"/>
    </source>
</evidence>
<dbReference type="PANTHER" id="PTHR43280:SF2">
    <property type="entry name" value="HTH-TYPE TRANSCRIPTIONAL REGULATOR EXSA"/>
    <property type="match status" value="1"/>
</dbReference>
<dbReference type="SUPFAM" id="SSF46689">
    <property type="entry name" value="Homeodomain-like"/>
    <property type="match status" value="2"/>
</dbReference>
<evidence type="ECO:0000313" key="7">
    <source>
        <dbReference type="EMBL" id="MFC0216300.1"/>
    </source>
</evidence>
<feature type="domain" description="GGDEF" evidence="6">
    <location>
        <begin position="415"/>
        <end position="552"/>
    </location>
</feature>
<organism evidence="7 8">
    <name type="scientific">Paenibacillus chartarius</name>
    <dbReference type="NCBI Taxonomy" id="747481"/>
    <lineage>
        <taxon>Bacteria</taxon>
        <taxon>Bacillati</taxon>
        <taxon>Bacillota</taxon>
        <taxon>Bacilli</taxon>
        <taxon>Bacillales</taxon>
        <taxon>Paenibacillaceae</taxon>
        <taxon>Paenibacillus</taxon>
    </lineage>
</organism>
<dbReference type="PANTHER" id="PTHR43280">
    <property type="entry name" value="ARAC-FAMILY TRANSCRIPTIONAL REGULATOR"/>
    <property type="match status" value="1"/>
</dbReference>
<proteinExistence type="predicted"/>
<feature type="transmembrane region" description="Helical" evidence="4">
    <location>
        <begin position="20"/>
        <end position="38"/>
    </location>
</feature>
<dbReference type="EMBL" id="JBHLWN010000116">
    <property type="protein sequence ID" value="MFC0216300.1"/>
    <property type="molecule type" value="Genomic_DNA"/>
</dbReference>
<dbReference type="Pfam" id="PF17853">
    <property type="entry name" value="GGDEF_2"/>
    <property type="match status" value="1"/>
</dbReference>
<keyword evidence="1" id="KW-0805">Transcription regulation</keyword>
<sequence>MKRKRVWRILQSSLFEYFYYFLALSLLVAFTIGGALYYSTSSLLWNEAIQTNSNTLQLLKNGQEIVLAEVDKAMESVFLDSSFLDFMDYYHRGEIYKQVSIQQRLDQVVTTSDYIHSVYIYYTGSQFVLSSLQGPVPLSIFNDRAFVDSIAKETFDKSIVRTRTLPAISSAQNNAVISIVKTLPIIYSGKPSAYVVINMKGDYLTKIMSTLSTNDHAQLIVTDPQGHILSQRAANETISVDALPDRFDISAFTGTSGSSFMTMNGSESLVSYVASEQSGWLYIYTIPKSTITRTLNLWTNTTIAVCLLAFVLSLLGSLFLSRRIFSPMKRLLALLQNANHSSTRSAQEAGKEIKQIERNVSRLIDHNRDLTLLLKDYEIHSRNKFLLKLASGGEQVTPQTAERLQYYDVHIGTGGYFIVAIVSMDDLAKFIQQTHESERNEVFMKLAEQIREEAFVKQAFQGYLVENESNELVLVLYVGQVDGGSESFQSSLTGWFRQLHESLLVKPSVTFTLGVSTVHRSLEELSECYFEAESAVGQRLVYGHNNVIFYEAIRAEPSQASYPLGIEKNLLTHFRAGNREGVSRRLKDFEAYMIEHHAQHIELVKHYFIQLFSSSLRSVLEIDANLESHPDIQRLRHHDLLELETMQSMVNYMQNLYDTVLDQLDQRRNTKNKDLAAKITEYIEGHLGEDLSIERLSDLFAISASHLRKIYKEETGLTLKDMISDKRIAKAKELLADPKCKIHDIASQVGYLTVQSFTKAFKLYTGKAPGEYRDHLLRNKTNG</sequence>
<dbReference type="Gene3D" id="3.30.450.20">
    <property type="entry name" value="PAS domain"/>
    <property type="match status" value="1"/>
</dbReference>
<dbReference type="InterPro" id="IPR041522">
    <property type="entry name" value="CdaR_GGDEF"/>
</dbReference>
<evidence type="ECO:0000256" key="3">
    <source>
        <dbReference type="ARBA" id="ARBA00023163"/>
    </source>
</evidence>
<evidence type="ECO:0000256" key="1">
    <source>
        <dbReference type="ARBA" id="ARBA00023015"/>
    </source>
</evidence>
<dbReference type="Gene3D" id="1.10.10.60">
    <property type="entry name" value="Homeodomain-like"/>
    <property type="match status" value="2"/>
</dbReference>
<keyword evidence="4" id="KW-0472">Membrane</keyword>
<protein>
    <submittedName>
        <fullName evidence="7">Helix-turn-helix domain-containing protein</fullName>
    </submittedName>
</protein>
<evidence type="ECO:0000313" key="8">
    <source>
        <dbReference type="Proteomes" id="UP001589776"/>
    </source>
</evidence>
<dbReference type="PROSITE" id="PS01124">
    <property type="entry name" value="HTH_ARAC_FAMILY_2"/>
    <property type="match status" value="1"/>
</dbReference>
<keyword evidence="3" id="KW-0804">Transcription</keyword>
<name>A0ABV6DUG5_9BACL</name>
<dbReference type="Proteomes" id="UP001589776">
    <property type="component" value="Unassembled WGS sequence"/>
</dbReference>
<dbReference type="Pfam" id="PF12833">
    <property type="entry name" value="HTH_18"/>
    <property type="match status" value="1"/>
</dbReference>
<gene>
    <name evidence="7" type="ORF">ACFFK0_28280</name>
</gene>
<evidence type="ECO:0000256" key="4">
    <source>
        <dbReference type="SAM" id="Phobius"/>
    </source>
</evidence>
<dbReference type="PROSITE" id="PS00041">
    <property type="entry name" value="HTH_ARAC_FAMILY_1"/>
    <property type="match status" value="1"/>
</dbReference>
<comment type="caution">
    <text evidence="7">The sequence shown here is derived from an EMBL/GenBank/DDBJ whole genome shotgun (WGS) entry which is preliminary data.</text>
</comment>
<dbReference type="SMART" id="SM00342">
    <property type="entry name" value="HTH_ARAC"/>
    <property type="match status" value="1"/>
</dbReference>
<feature type="transmembrane region" description="Helical" evidence="4">
    <location>
        <begin position="297"/>
        <end position="320"/>
    </location>
</feature>
<keyword evidence="8" id="KW-1185">Reference proteome</keyword>
<evidence type="ECO:0000259" key="5">
    <source>
        <dbReference type="PROSITE" id="PS01124"/>
    </source>
</evidence>
<dbReference type="InterPro" id="IPR000160">
    <property type="entry name" value="GGDEF_dom"/>
</dbReference>
<keyword evidence="4" id="KW-1133">Transmembrane helix</keyword>
<dbReference type="InterPro" id="IPR018060">
    <property type="entry name" value="HTH_AraC"/>
</dbReference>
<keyword evidence="2" id="KW-0238">DNA-binding</keyword>
<keyword evidence="4" id="KW-0812">Transmembrane</keyword>
<dbReference type="PROSITE" id="PS50887">
    <property type="entry name" value="GGDEF"/>
    <property type="match status" value="1"/>
</dbReference>
<evidence type="ECO:0000256" key="2">
    <source>
        <dbReference type="ARBA" id="ARBA00023125"/>
    </source>
</evidence>